<evidence type="ECO:0000256" key="1">
    <source>
        <dbReference type="SAM" id="Coils"/>
    </source>
</evidence>
<feature type="coiled-coil region" evidence="1">
    <location>
        <begin position="35"/>
        <end position="81"/>
    </location>
</feature>
<proteinExistence type="predicted"/>
<dbReference type="RefSeq" id="WP_089680245.1">
    <property type="nucleotide sequence ID" value="NZ_FNFO01000002.1"/>
</dbReference>
<evidence type="ECO:0000256" key="2">
    <source>
        <dbReference type="SAM" id="Phobius"/>
    </source>
</evidence>
<keyword evidence="4" id="KW-1185">Reference proteome</keyword>
<name>A0A1G9B5S0_9BACT</name>
<sequence>MNALDYLMQLSGETIAKVGLFGSVGVFCMTWMWRMMTAQNQLNKAQAERITELENLLDKEREDKNQRIKDLENRLFNHENK</sequence>
<gene>
    <name evidence="3" type="ORF">SAMN05421823_102522</name>
</gene>
<dbReference type="STRING" id="1075417.SAMN05421823_102522"/>
<dbReference type="Proteomes" id="UP000198510">
    <property type="component" value="Unassembled WGS sequence"/>
</dbReference>
<evidence type="ECO:0008006" key="5">
    <source>
        <dbReference type="Google" id="ProtNLM"/>
    </source>
</evidence>
<organism evidence="3 4">
    <name type="scientific">Catalinimonas alkaloidigena</name>
    <dbReference type="NCBI Taxonomy" id="1075417"/>
    <lineage>
        <taxon>Bacteria</taxon>
        <taxon>Pseudomonadati</taxon>
        <taxon>Bacteroidota</taxon>
        <taxon>Cytophagia</taxon>
        <taxon>Cytophagales</taxon>
        <taxon>Catalimonadaceae</taxon>
        <taxon>Catalinimonas</taxon>
    </lineage>
</organism>
<keyword evidence="2" id="KW-0472">Membrane</keyword>
<evidence type="ECO:0000313" key="3">
    <source>
        <dbReference type="EMBL" id="SDK34881.1"/>
    </source>
</evidence>
<feature type="transmembrane region" description="Helical" evidence="2">
    <location>
        <begin position="15"/>
        <end position="33"/>
    </location>
</feature>
<keyword evidence="2" id="KW-1133">Transmembrane helix</keyword>
<evidence type="ECO:0000313" key="4">
    <source>
        <dbReference type="Proteomes" id="UP000198510"/>
    </source>
</evidence>
<keyword evidence="1" id="KW-0175">Coiled coil</keyword>
<accession>A0A1G9B5S0</accession>
<dbReference type="EMBL" id="FNFO01000002">
    <property type="protein sequence ID" value="SDK34881.1"/>
    <property type="molecule type" value="Genomic_DNA"/>
</dbReference>
<keyword evidence="2" id="KW-0812">Transmembrane</keyword>
<protein>
    <recommendedName>
        <fullName evidence="5">BhlA holin family protein</fullName>
    </recommendedName>
</protein>
<reference evidence="3 4" key="1">
    <citation type="submission" date="2016-10" db="EMBL/GenBank/DDBJ databases">
        <authorList>
            <person name="de Groot N.N."/>
        </authorList>
    </citation>
    <scope>NUCLEOTIDE SEQUENCE [LARGE SCALE GENOMIC DNA]</scope>
    <source>
        <strain evidence="3 4">DSM 25186</strain>
    </source>
</reference>
<dbReference type="AlphaFoldDB" id="A0A1G9B5S0"/>